<organism evidence="1 2">
    <name type="scientific">Rhizophagus clarus</name>
    <dbReference type="NCBI Taxonomy" id="94130"/>
    <lineage>
        <taxon>Eukaryota</taxon>
        <taxon>Fungi</taxon>
        <taxon>Fungi incertae sedis</taxon>
        <taxon>Mucoromycota</taxon>
        <taxon>Glomeromycotina</taxon>
        <taxon>Glomeromycetes</taxon>
        <taxon>Glomerales</taxon>
        <taxon>Glomeraceae</taxon>
        <taxon>Rhizophagus</taxon>
    </lineage>
</organism>
<dbReference type="AlphaFoldDB" id="A0A2Z6RVS8"/>
<evidence type="ECO:0000313" key="2">
    <source>
        <dbReference type="Proteomes" id="UP000247702"/>
    </source>
</evidence>
<proteinExistence type="predicted"/>
<dbReference type="EMBL" id="BEXD01003233">
    <property type="protein sequence ID" value="GBC00612.1"/>
    <property type="molecule type" value="Genomic_DNA"/>
</dbReference>
<name>A0A2Z6RVS8_9GLOM</name>
<comment type="caution">
    <text evidence="1">The sequence shown here is derived from an EMBL/GenBank/DDBJ whole genome shotgun (WGS) entry which is preliminary data.</text>
</comment>
<evidence type="ECO:0000313" key="1">
    <source>
        <dbReference type="EMBL" id="GBC00612.1"/>
    </source>
</evidence>
<dbReference type="STRING" id="94130.A0A2Z6RVS8"/>
<feature type="non-terminal residue" evidence="1">
    <location>
        <position position="1"/>
    </location>
</feature>
<protein>
    <recommendedName>
        <fullName evidence="3">DUF659 domain-containing protein</fullName>
    </recommendedName>
</protein>
<accession>A0A2Z6RVS8</accession>
<gene>
    <name evidence="1" type="ORF">RclHR1_39080001</name>
</gene>
<reference evidence="1 2" key="1">
    <citation type="submission" date="2017-11" db="EMBL/GenBank/DDBJ databases">
        <title>The genome of Rhizophagus clarus HR1 reveals common genetic basis of auxotrophy among arbuscular mycorrhizal fungi.</title>
        <authorList>
            <person name="Kobayashi Y."/>
        </authorList>
    </citation>
    <scope>NUCLEOTIDE SEQUENCE [LARGE SCALE GENOMIC DNA]</scope>
    <source>
        <strain evidence="1 2">HR1</strain>
    </source>
</reference>
<sequence>KRLRFQYWDKLFLSCFAHQINLCIGNIFKESSSLNIAAKEAINLIIFFN</sequence>
<evidence type="ECO:0008006" key="3">
    <source>
        <dbReference type="Google" id="ProtNLM"/>
    </source>
</evidence>
<dbReference type="Proteomes" id="UP000247702">
    <property type="component" value="Unassembled WGS sequence"/>
</dbReference>
<keyword evidence="2" id="KW-1185">Reference proteome</keyword>